<protein>
    <recommendedName>
        <fullName evidence="5">Cohesin domain-containing protein</fullName>
    </recommendedName>
</protein>
<dbReference type="AlphaFoldDB" id="A0A1G2BJR8"/>
<gene>
    <name evidence="3" type="ORF">A2677_02030</name>
</gene>
<feature type="chain" id="PRO_5009582090" description="Cohesin domain-containing protein" evidence="2">
    <location>
        <begin position="25"/>
        <end position="372"/>
    </location>
</feature>
<dbReference type="EMBL" id="MHKK01000048">
    <property type="protein sequence ID" value="OGY88926.1"/>
    <property type="molecule type" value="Genomic_DNA"/>
</dbReference>
<dbReference type="Gene3D" id="2.60.40.680">
    <property type="match status" value="1"/>
</dbReference>
<name>A0A1G2BJR8_9BACT</name>
<feature type="transmembrane region" description="Helical" evidence="1">
    <location>
        <begin position="345"/>
        <end position="364"/>
    </location>
</feature>
<keyword evidence="1" id="KW-0812">Transmembrane</keyword>
<accession>A0A1G2BJR8</accession>
<organism evidence="3 4">
    <name type="scientific">Candidatus Komeilibacteria bacterium RIFCSPHIGHO2_01_FULL_52_14</name>
    <dbReference type="NCBI Taxonomy" id="1798549"/>
    <lineage>
        <taxon>Bacteria</taxon>
        <taxon>Candidatus Komeiliibacteriota</taxon>
    </lineage>
</organism>
<keyword evidence="1" id="KW-1133">Transmembrane helix</keyword>
<comment type="caution">
    <text evidence="3">The sequence shown here is derived from an EMBL/GenBank/DDBJ whole genome shotgun (WGS) entry which is preliminary data.</text>
</comment>
<keyword evidence="2" id="KW-0732">Signal</keyword>
<evidence type="ECO:0000256" key="1">
    <source>
        <dbReference type="SAM" id="Phobius"/>
    </source>
</evidence>
<evidence type="ECO:0008006" key="5">
    <source>
        <dbReference type="Google" id="ProtNLM"/>
    </source>
</evidence>
<sequence>MKFFRSIILFSTFYFLLSYIPAHAATLYVQSAQQVVYAGQTFVVDWFIDTQGEILNAVDLKLHFTPETLEATEASSGNSLVTLWVQQPVFSNADGTITLTGGVPAGFTGEHVPVVRTVFRAKSPGQARITMDEASQVLRNDGTGSPVQLVFQVVSFPVLDASLQPMVITSPTHPDQDDWSTTNRAVIRFEPAPGEKYSYSFSSNLDSIPDTVVDEIRPEYVYENLPDGIYYFKLNSLLNAESWQEAAVFRVQIDRTRPEILSPALVDDPAGSRSAKLLTFLSLDKTSGMLHNRIRVGTLGTWQITSQSYGRISRPFVGDTIAIEAIDRAGNTRRVILRYPGGIPLSQFLLVVLVLIIGGTAFYYHRRRKKIK</sequence>
<dbReference type="Proteomes" id="UP000177817">
    <property type="component" value="Unassembled WGS sequence"/>
</dbReference>
<evidence type="ECO:0000256" key="2">
    <source>
        <dbReference type="SAM" id="SignalP"/>
    </source>
</evidence>
<keyword evidence="1" id="KW-0472">Membrane</keyword>
<proteinExistence type="predicted"/>
<evidence type="ECO:0000313" key="3">
    <source>
        <dbReference type="EMBL" id="OGY88926.1"/>
    </source>
</evidence>
<evidence type="ECO:0000313" key="4">
    <source>
        <dbReference type="Proteomes" id="UP000177817"/>
    </source>
</evidence>
<dbReference type="CDD" id="cd08547">
    <property type="entry name" value="Type_II_cohesin"/>
    <property type="match status" value="1"/>
</dbReference>
<reference evidence="3 4" key="1">
    <citation type="journal article" date="2016" name="Nat. Commun.">
        <title>Thousands of microbial genomes shed light on interconnected biogeochemical processes in an aquifer system.</title>
        <authorList>
            <person name="Anantharaman K."/>
            <person name="Brown C.T."/>
            <person name="Hug L.A."/>
            <person name="Sharon I."/>
            <person name="Castelle C.J."/>
            <person name="Probst A.J."/>
            <person name="Thomas B.C."/>
            <person name="Singh A."/>
            <person name="Wilkins M.J."/>
            <person name="Karaoz U."/>
            <person name="Brodie E.L."/>
            <person name="Williams K.H."/>
            <person name="Hubbard S.S."/>
            <person name="Banfield J.F."/>
        </authorList>
    </citation>
    <scope>NUCLEOTIDE SEQUENCE [LARGE SCALE GENOMIC DNA]</scope>
</reference>
<feature type="signal peptide" evidence="2">
    <location>
        <begin position="1"/>
        <end position="24"/>
    </location>
</feature>